<dbReference type="EMBL" id="DAEPXK010000079">
    <property type="protein sequence ID" value="HBH1544398.1"/>
    <property type="molecule type" value="Genomic_DNA"/>
</dbReference>
<name>A0AAN6A7V3_CLODI</name>
<dbReference type="RefSeq" id="WP_022619615.1">
    <property type="nucleotide sequence ID" value="NZ_CP037850.1"/>
</dbReference>
<sequence length="137" mass="16079">MQHEINLKRVSENGLYLKEVKEQTEDICLESVRQNGVYLYFVKNQTDDICREALKSNASAIYFIDSKKIDEYIEKFNIRELKATDTNKGVIAVKENGEWLFSLDCQKNISKDEFIDMIYNMDNVNKQIYTDFIENLG</sequence>
<evidence type="ECO:0008006" key="3">
    <source>
        <dbReference type="Google" id="ProtNLM"/>
    </source>
</evidence>
<dbReference type="Proteomes" id="UP000878956">
    <property type="component" value="Unassembled WGS sequence"/>
</dbReference>
<dbReference type="AlphaFoldDB" id="A0AAN6A7V3"/>
<comment type="caution">
    <text evidence="1">The sequence shown here is derived from an EMBL/GenBank/DDBJ whole genome shotgun (WGS) entry which is preliminary data.</text>
</comment>
<accession>A0AAN6A7V3</accession>
<reference evidence="1" key="1">
    <citation type="journal article" date="2018" name="Genome Biol.">
        <title>SKESA: strategic k-mer extension for scrupulous assemblies.</title>
        <authorList>
            <person name="Souvorov A."/>
            <person name="Agarwala R."/>
            <person name="Lipman D.J."/>
        </authorList>
    </citation>
    <scope>NUCLEOTIDE SEQUENCE</scope>
    <source>
        <strain evidence="1">HN1000</strain>
    </source>
</reference>
<reference evidence="1" key="2">
    <citation type="submission" date="2021-06" db="EMBL/GenBank/DDBJ databases">
        <authorList>
            <consortium name="NCBI Pathogen Detection Project"/>
        </authorList>
    </citation>
    <scope>NUCLEOTIDE SEQUENCE</scope>
    <source>
        <strain evidence="1">HN1000</strain>
    </source>
</reference>
<evidence type="ECO:0000313" key="1">
    <source>
        <dbReference type="EMBL" id="HBH1544398.1"/>
    </source>
</evidence>
<gene>
    <name evidence="1" type="ORF">KRM00_003947</name>
</gene>
<proteinExistence type="predicted"/>
<organism evidence="1 2">
    <name type="scientific">Clostridioides difficile</name>
    <name type="common">Peptoclostridium difficile</name>
    <dbReference type="NCBI Taxonomy" id="1496"/>
    <lineage>
        <taxon>Bacteria</taxon>
        <taxon>Bacillati</taxon>
        <taxon>Bacillota</taxon>
        <taxon>Clostridia</taxon>
        <taxon>Peptostreptococcales</taxon>
        <taxon>Peptostreptococcaceae</taxon>
        <taxon>Clostridioides</taxon>
    </lineage>
</organism>
<evidence type="ECO:0000313" key="2">
    <source>
        <dbReference type="Proteomes" id="UP000878956"/>
    </source>
</evidence>
<protein>
    <recommendedName>
        <fullName evidence="3">DUF4116 domain-containing protein</fullName>
    </recommendedName>
</protein>